<dbReference type="InterPro" id="IPR001123">
    <property type="entry name" value="LeuE-type"/>
</dbReference>
<keyword evidence="6 7" id="KW-0472">Membrane</keyword>
<feature type="transmembrane region" description="Helical" evidence="7">
    <location>
        <begin position="145"/>
        <end position="170"/>
    </location>
</feature>
<evidence type="ECO:0000313" key="8">
    <source>
        <dbReference type="EMBL" id="GLQ25438.1"/>
    </source>
</evidence>
<evidence type="ECO:0000256" key="4">
    <source>
        <dbReference type="ARBA" id="ARBA00022692"/>
    </source>
</evidence>
<accession>A0ABQ5VDH9</accession>
<dbReference type="PANTHER" id="PTHR30086">
    <property type="entry name" value="ARGININE EXPORTER PROTEIN ARGO"/>
    <property type="match status" value="1"/>
</dbReference>
<reference evidence="8" key="2">
    <citation type="submission" date="2023-01" db="EMBL/GenBank/DDBJ databases">
        <title>Draft genome sequence of Sulfitobacter pacificus strain NBRC 109915.</title>
        <authorList>
            <person name="Sun Q."/>
            <person name="Mori K."/>
        </authorList>
    </citation>
    <scope>NUCLEOTIDE SEQUENCE</scope>
    <source>
        <strain evidence="8">NBRC 109915</strain>
    </source>
</reference>
<organism evidence="8 9">
    <name type="scientific">Sulfitobacter pacificus</name>
    <dbReference type="NCBI Taxonomy" id="1499314"/>
    <lineage>
        <taxon>Bacteria</taxon>
        <taxon>Pseudomonadati</taxon>
        <taxon>Pseudomonadota</taxon>
        <taxon>Alphaproteobacteria</taxon>
        <taxon>Rhodobacterales</taxon>
        <taxon>Roseobacteraceae</taxon>
        <taxon>Sulfitobacter</taxon>
    </lineage>
</organism>
<keyword evidence="9" id="KW-1185">Reference proteome</keyword>
<dbReference type="Proteomes" id="UP001161388">
    <property type="component" value="Unassembled WGS sequence"/>
</dbReference>
<name>A0ABQ5VDH9_9RHOB</name>
<evidence type="ECO:0000256" key="7">
    <source>
        <dbReference type="SAM" id="Phobius"/>
    </source>
</evidence>
<reference evidence="8" key="1">
    <citation type="journal article" date="2014" name="Int. J. Syst. Evol. Microbiol.">
        <title>Complete genome of a new Firmicutes species belonging to the dominant human colonic microbiota ('Ruminococcus bicirculans') reveals two chromosomes and a selective capacity to utilize plant glucans.</title>
        <authorList>
            <consortium name="NISC Comparative Sequencing Program"/>
            <person name="Wegmann U."/>
            <person name="Louis P."/>
            <person name="Goesmann A."/>
            <person name="Henrissat B."/>
            <person name="Duncan S.H."/>
            <person name="Flint H.J."/>
        </authorList>
    </citation>
    <scope>NUCLEOTIDE SEQUENCE</scope>
    <source>
        <strain evidence="8">NBRC 109915</strain>
    </source>
</reference>
<protein>
    <submittedName>
        <fullName evidence="8">Lysine transporter LysE</fullName>
    </submittedName>
</protein>
<dbReference type="RefSeq" id="WP_284369769.1">
    <property type="nucleotide sequence ID" value="NZ_BSNL01000001.1"/>
</dbReference>
<feature type="transmembrane region" description="Helical" evidence="7">
    <location>
        <begin position="107"/>
        <end position="133"/>
    </location>
</feature>
<dbReference type="EMBL" id="BSNL01000001">
    <property type="protein sequence ID" value="GLQ25438.1"/>
    <property type="molecule type" value="Genomic_DNA"/>
</dbReference>
<gene>
    <name evidence="8" type="primary">rhtB_1</name>
    <name evidence="8" type="ORF">GCM10007927_02410</name>
</gene>
<comment type="subcellular location">
    <subcellularLocation>
        <location evidence="1">Cell membrane</location>
        <topology evidence="1">Multi-pass membrane protein</topology>
    </subcellularLocation>
</comment>
<dbReference type="PANTHER" id="PTHR30086:SF14">
    <property type="entry name" value="HOMOSERINE_HOMOSERINE LACTONE EFFLUX PROTEIN"/>
    <property type="match status" value="1"/>
</dbReference>
<dbReference type="PIRSF" id="PIRSF006324">
    <property type="entry name" value="LeuE"/>
    <property type="match status" value="1"/>
</dbReference>
<keyword evidence="3" id="KW-1003">Cell membrane</keyword>
<evidence type="ECO:0000313" key="9">
    <source>
        <dbReference type="Proteomes" id="UP001161388"/>
    </source>
</evidence>
<keyword evidence="5 7" id="KW-1133">Transmembrane helix</keyword>
<comment type="caution">
    <text evidence="8">The sequence shown here is derived from an EMBL/GenBank/DDBJ whole genome shotgun (WGS) entry which is preliminary data.</text>
</comment>
<evidence type="ECO:0000256" key="6">
    <source>
        <dbReference type="ARBA" id="ARBA00023136"/>
    </source>
</evidence>
<feature type="transmembrane region" description="Helical" evidence="7">
    <location>
        <begin position="66"/>
        <end position="87"/>
    </location>
</feature>
<comment type="similarity">
    <text evidence="2">Belongs to the Rht family.</text>
</comment>
<evidence type="ECO:0000256" key="1">
    <source>
        <dbReference type="ARBA" id="ARBA00004651"/>
    </source>
</evidence>
<evidence type="ECO:0000256" key="3">
    <source>
        <dbReference type="ARBA" id="ARBA00022475"/>
    </source>
</evidence>
<feature type="transmembrane region" description="Helical" evidence="7">
    <location>
        <begin position="6"/>
        <end position="29"/>
    </location>
</feature>
<sequence length="203" mass="21611">MSLKFLITAFIVVIVPGTGVIYTLAVGLARGGTASIAAAAGCTFGGVPHVLTAILGLAALLHTSAVAFQIVKYAGAAYLLYMAWMILKQKGAMEVTPEKTEKSLFRIALTGALINILNPKLSIFFLAFLPQFIPADSNNPIPHMLFLSSIFLAMTFGVFVCYGLFAAGIRHRLLGAPAAMKWMRRAFATVFIGLGVKLASETI</sequence>
<proteinExistence type="inferred from homology"/>
<feature type="transmembrane region" description="Helical" evidence="7">
    <location>
        <begin position="36"/>
        <end position="60"/>
    </location>
</feature>
<evidence type="ECO:0000256" key="5">
    <source>
        <dbReference type="ARBA" id="ARBA00022989"/>
    </source>
</evidence>
<keyword evidence="4 7" id="KW-0812">Transmembrane</keyword>
<evidence type="ECO:0000256" key="2">
    <source>
        <dbReference type="ARBA" id="ARBA00007928"/>
    </source>
</evidence>
<dbReference type="Pfam" id="PF01810">
    <property type="entry name" value="LysE"/>
    <property type="match status" value="1"/>
</dbReference>